<evidence type="ECO:0000256" key="1">
    <source>
        <dbReference type="SAM" id="MobiDB-lite"/>
    </source>
</evidence>
<keyword evidence="4" id="KW-1185">Reference proteome</keyword>
<dbReference type="EMBL" id="BMGG01000004">
    <property type="protein sequence ID" value="GGC64357.1"/>
    <property type="molecule type" value="Genomic_DNA"/>
</dbReference>
<proteinExistence type="predicted"/>
<reference evidence="3" key="1">
    <citation type="journal article" date="2014" name="Int. J. Syst. Evol. Microbiol.">
        <title>Complete genome sequence of Corynebacterium casei LMG S-19264T (=DSM 44701T), isolated from a smear-ripened cheese.</title>
        <authorList>
            <consortium name="US DOE Joint Genome Institute (JGI-PGF)"/>
            <person name="Walter F."/>
            <person name="Albersmeier A."/>
            <person name="Kalinowski J."/>
            <person name="Ruckert C."/>
        </authorList>
    </citation>
    <scope>NUCLEOTIDE SEQUENCE</scope>
    <source>
        <strain evidence="3">CGMCC 1.12919</strain>
    </source>
</reference>
<protein>
    <submittedName>
        <fullName evidence="3">Uncharacterized protein</fullName>
    </submittedName>
</protein>
<evidence type="ECO:0000313" key="3">
    <source>
        <dbReference type="EMBL" id="GGC64357.1"/>
    </source>
</evidence>
<dbReference type="AlphaFoldDB" id="A0A916XDT2"/>
<sequence length="131" mass="13998">MSDEPSSRIEPTWPAGAVRTPPATSPSPLSESIPADKLLHDQLARIEDKVARVEEKFARSEALLLRVEDRVEHTTGVTGGLARQDELDRLAVRVGRLPGFGALIATAIIAAVLAAIFVVLAQRFGIPGLTP</sequence>
<comment type="caution">
    <text evidence="3">The sequence shown here is derived from an EMBL/GenBank/DDBJ whole genome shotgun (WGS) entry which is preliminary data.</text>
</comment>
<dbReference type="Proteomes" id="UP000637002">
    <property type="component" value="Unassembled WGS sequence"/>
</dbReference>
<evidence type="ECO:0000313" key="4">
    <source>
        <dbReference type="Proteomes" id="UP000637002"/>
    </source>
</evidence>
<accession>A0A916XDT2</accession>
<feature type="region of interest" description="Disordered" evidence="1">
    <location>
        <begin position="1"/>
        <end position="32"/>
    </location>
</feature>
<dbReference type="RefSeq" id="WP_244641939.1">
    <property type="nucleotide sequence ID" value="NZ_BMGG01000004.1"/>
</dbReference>
<organism evidence="3 4">
    <name type="scientific">Chelatococcus reniformis</name>
    <dbReference type="NCBI Taxonomy" id="1494448"/>
    <lineage>
        <taxon>Bacteria</taxon>
        <taxon>Pseudomonadati</taxon>
        <taxon>Pseudomonadota</taxon>
        <taxon>Alphaproteobacteria</taxon>
        <taxon>Hyphomicrobiales</taxon>
        <taxon>Chelatococcaceae</taxon>
        <taxon>Chelatococcus</taxon>
    </lineage>
</organism>
<gene>
    <name evidence="3" type="ORF">GCM10010994_23700</name>
</gene>
<keyword evidence="2" id="KW-1133">Transmembrane helix</keyword>
<feature type="transmembrane region" description="Helical" evidence="2">
    <location>
        <begin position="99"/>
        <end position="121"/>
    </location>
</feature>
<reference evidence="3" key="2">
    <citation type="submission" date="2020-09" db="EMBL/GenBank/DDBJ databases">
        <authorList>
            <person name="Sun Q."/>
            <person name="Zhou Y."/>
        </authorList>
    </citation>
    <scope>NUCLEOTIDE SEQUENCE</scope>
    <source>
        <strain evidence="3">CGMCC 1.12919</strain>
    </source>
</reference>
<keyword evidence="2" id="KW-0472">Membrane</keyword>
<keyword evidence="2" id="KW-0812">Transmembrane</keyword>
<evidence type="ECO:0000256" key="2">
    <source>
        <dbReference type="SAM" id="Phobius"/>
    </source>
</evidence>
<name>A0A916XDT2_9HYPH</name>